<keyword evidence="5" id="KW-0804">Transcription</keyword>
<dbReference type="SUPFAM" id="SSF46785">
    <property type="entry name" value="Winged helix' DNA-binding domain"/>
    <property type="match status" value="1"/>
</dbReference>
<dbReference type="RefSeq" id="WP_146819192.1">
    <property type="nucleotide sequence ID" value="NZ_BJYK01000001.1"/>
</dbReference>
<dbReference type="SMART" id="SM00345">
    <property type="entry name" value="HTH_GNTR"/>
    <property type="match status" value="1"/>
</dbReference>
<evidence type="ECO:0000313" key="9">
    <source>
        <dbReference type="Proteomes" id="UP000321484"/>
    </source>
</evidence>
<keyword evidence="2" id="KW-0663">Pyridoxal phosphate</keyword>
<dbReference type="Pfam" id="PF00155">
    <property type="entry name" value="Aminotran_1_2"/>
    <property type="match status" value="1"/>
</dbReference>
<dbReference type="OrthoDB" id="594134at2"/>
<dbReference type="Proteomes" id="UP000321484">
    <property type="component" value="Unassembled WGS sequence"/>
</dbReference>
<dbReference type="GO" id="GO:0003677">
    <property type="term" value="F:DNA binding"/>
    <property type="evidence" value="ECO:0007669"/>
    <property type="project" value="UniProtKB-KW"/>
</dbReference>
<dbReference type="PRINTS" id="PR00035">
    <property type="entry name" value="HTHGNTR"/>
</dbReference>
<organism evidence="8 9">
    <name type="scientific">Actinotalea fermentans</name>
    <dbReference type="NCBI Taxonomy" id="43671"/>
    <lineage>
        <taxon>Bacteria</taxon>
        <taxon>Bacillati</taxon>
        <taxon>Actinomycetota</taxon>
        <taxon>Actinomycetes</taxon>
        <taxon>Micrococcales</taxon>
        <taxon>Cellulomonadaceae</taxon>
        <taxon>Actinotalea</taxon>
    </lineage>
</organism>
<dbReference type="GO" id="GO:0003700">
    <property type="term" value="F:DNA-binding transcription factor activity"/>
    <property type="evidence" value="ECO:0007669"/>
    <property type="project" value="InterPro"/>
</dbReference>
<evidence type="ECO:0000256" key="5">
    <source>
        <dbReference type="ARBA" id="ARBA00023163"/>
    </source>
</evidence>
<protein>
    <submittedName>
        <fullName evidence="8">GntR family transcriptional regulator</fullName>
    </submittedName>
</protein>
<feature type="region of interest" description="Disordered" evidence="6">
    <location>
        <begin position="87"/>
        <end position="112"/>
    </location>
</feature>
<dbReference type="SUPFAM" id="SSF53383">
    <property type="entry name" value="PLP-dependent transferases"/>
    <property type="match status" value="1"/>
</dbReference>
<accession>A0A511YW43</accession>
<dbReference type="CDD" id="cd07377">
    <property type="entry name" value="WHTH_GntR"/>
    <property type="match status" value="1"/>
</dbReference>
<dbReference type="InterPro" id="IPR000524">
    <property type="entry name" value="Tscrpt_reg_HTH_GntR"/>
</dbReference>
<dbReference type="EMBL" id="BJYK01000001">
    <property type="protein sequence ID" value="GEN79427.1"/>
    <property type="molecule type" value="Genomic_DNA"/>
</dbReference>
<dbReference type="InterPro" id="IPR015424">
    <property type="entry name" value="PyrdxlP-dep_Trfase"/>
</dbReference>
<feature type="domain" description="HTH gntR-type" evidence="7">
    <location>
        <begin position="22"/>
        <end position="90"/>
    </location>
</feature>
<dbReference type="PANTHER" id="PTHR46577:SF1">
    <property type="entry name" value="HTH-TYPE TRANSCRIPTIONAL REGULATORY PROTEIN GABR"/>
    <property type="match status" value="1"/>
</dbReference>
<evidence type="ECO:0000256" key="4">
    <source>
        <dbReference type="ARBA" id="ARBA00023125"/>
    </source>
</evidence>
<evidence type="ECO:0000256" key="3">
    <source>
        <dbReference type="ARBA" id="ARBA00023015"/>
    </source>
</evidence>
<dbReference type="GO" id="GO:0030170">
    <property type="term" value="F:pyridoxal phosphate binding"/>
    <property type="evidence" value="ECO:0007669"/>
    <property type="project" value="InterPro"/>
</dbReference>
<name>A0A511YW43_9CELL</name>
<evidence type="ECO:0000256" key="2">
    <source>
        <dbReference type="ARBA" id="ARBA00022898"/>
    </source>
</evidence>
<dbReference type="Gene3D" id="1.10.10.10">
    <property type="entry name" value="Winged helix-like DNA-binding domain superfamily/Winged helix DNA-binding domain"/>
    <property type="match status" value="1"/>
</dbReference>
<dbReference type="InterPro" id="IPR051446">
    <property type="entry name" value="HTH_trans_reg/aminotransferase"/>
</dbReference>
<dbReference type="PROSITE" id="PS50949">
    <property type="entry name" value="HTH_GNTR"/>
    <property type="match status" value="1"/>
</dbReference>
<dbReference type="Gene3D" id="3.40.640.10">
    <property type="entry name" value="Type I PLP-dependent aspartate aminotransferase-like (Major domain)"/>
    <property type="match status" value="1"/>
</dbReference>
<dbReference type="InterPro" id="IPR036388">
    <property type="entry name" value="WH-like_DNA-bd_sf"/>
</dbReference>
<dbReference type="Pfam" id="PF00392">
    <property type="entry name" value="GntR"/>
    <property type="match status" value="1"/>
</dbReference>
<dbReference type="PANTHER" id="PTHR46577">
    <property type="entry name" value="HTH-TYPE TRANSCRIPTIONAL REGULATORY PROTEIN GABR"/>
    <property type="match status" value="1"/>
</dbReference>
<evidence type="ECO:0000313" key="8">
    <source>
        <dbReference type="EMBL" id="GEN79427.1"/>
    </source>
</evidence>
<dbReference type="AlphaFoldDB" id="A0A511YW43"/>
<dbReference type="CDD" id="cd00609">
    <property type="entry name" value="AAT_like"/>
    <property type="match status" value="1"/>
</dbReference>
<gene>
    <name evidence="8" type="ORF">AFE02nite_11610</name>
</gene>
<dbReference type="InterPro" id="IPR036390">
    <property type="entry name" value="WH_DNA-bd_sf"/>
</dbReference>
<keyword evidence="3" id="KW-0805">Transcription regulation</keyword>
<keyword evidence="4" id="KW-0238">DNA-binding</keyword>
<proteinExistence type="inferred from homology"/>
<evidence type="ECO:0000259" key="7">
    <source>
        <dbReference type="PROSITE" id="PS50949"/>
    </source>
</evidence>
<dbReference type="InterPro" id="IPR004839">
    <property type="entry name" value="Aminotransferase_I/II_large"/>
</dbReference>
<keyword evidence="9" id="KW-1185">Reference proteome</keyword>
<comment type="caution">
    <text evidence="8">The sequence shown here is derived from an EMBL/GenBank/DDBJ whole genome shotgun (WGS) entry which is preliminary data.</text>
</comment>
<evidence type="ECO:0000256" key="1">
    <source>
        <dbReference type="ARBA" id="ARBA00005384"/>
    </source>
</evidence>
<reference evidence="8 9" key="1">
    <citation type="submission" date="2019-07" db="EMBL/GenBank/DDBJ databases">
        <title>Whole genome shotgun sequence of Actinotalea fermentans NBRC 105374.</title>
        <authorList>
            <person name="Hosoyama A."/>
            <person name="Uohara A."/>
            <person name="Ohji S."/>
            <person name="Ichikawa N."/>
        </authorList>
    </citation>
    <scope>NUCLEOTIDE SEQUENCE [LARGE SCALE GENOMIC DNA]</scope>
    <source>
        <strain evidence="8 9">NBRC 105374</strain>
    </source>
</reference>
<dbReference type="InterPro" id="IPR015421">
    <property type="entry name" value="PyrdxlP-dep_Trfase_major"/>
</dbReference>
<evidence type="ECO:0000256" key="6">
    <source>
        <dbReference type="SAM" id="MobiDB-lite"/>
    </source>
</evidence>
<comment type="similarity">
    <text evidence="1">In the C-terminal section; belongs to the class-I pyridoxal-phosphate-dependent aminotransferase family.</text>
</comment>
<sequence>MRIDVDAVLLHLGSGATGVPARGRTAWLRARLRAAVVTGALPVGTVLPGTRALAAGLGLARGTVGEAVQQLVDEGYLTARPRSGVVVSWQPPGTAPTPRRAGPRVPSPGQPDTALYPRAQWSRLVRDVLVHLPARDLGYPAPAGHPALREALADHLRRTRGADVGADDVVVVAGVAQVGALLVAAGLRRWAVERPGSPGQGAQLRSLGAQVVEVPVDERGLVAGALDGHTGLDAVVVTAAHQYPTGCVLAPERRQDLVRRARAAGFVLLEDDYDAELRYDREPVGVMHALGPDVVVLAGSVSKPLAPALRLGWMVPPADLREAVVAAKHTADLGSPVVDQLALAGMLTSGAYLRHVRRVRGVYRARRDMLLAALARHAPDVVVTGVSAGLHVYLAQLGPDVAARGRSALAALGVPAEVVPGGPVHLPGDGLVVGFASLRDAARADAVAQALAAARD</sequence>